<proteinExistence type="predicted"/>
<dbReference type="GO" id="GO:0090589">
    <property type="term" value="F:protein-phosphocysteine-trehalose phosphotransferase system transporter activity"/>
    <property type="evidence" value="ECO:0007669"/>
    <property type="project" value="TreeGrafter"/>
</dbReference>
<dbReference type="Pfam" id="PF02378">
    <property type="entry name" value="PTS_EIIC"/>
    <property type="match status" value="1"/>
</dbReference>
<feature type="domain" description="PTS EIIB type-1" evidence="13">
    <location>
        <begin position="175"/>
        <end position="257"/>
    </location>
</feature>
<evidence type="ECO:0000256" key="3">
    <source>
        <dbReference type="ARBA" id="ARBA00022475"/>
    </source>
</evidence>
<keyword evidence="5" id="KW-0808">Transferase</keyword>
<name>A0A1P8Q0F8_9LACO</name>
<feature type="domain" description="PTS EIIC type-1" evidence="14">
    <location>
        <begin position="282"/>
        <end position="632"/>
    </location>
</feature>
<evidence type="ECO:0000256" key="2">
    <source>
        <dbReference type="ARBA" id="ARBA00022448"/>
    </source>
</evidence>
<dbReference type="SUPFAM" id="SSF55604">
    <property type="entry name" value="Glucose permease domain IIB"/>
    <property type="match status" value="1"/>
</dbReference>
<dbReference type="InterPro" id="IPR003352">
    <property type="entry name" value="PTS_EIIC"/>
</dbReference>
<dbReference type="PANTHER" id="PTHR30175:SF1">
    <property type="entry name" value="PTS SYSTEM ARBUTIN-, CELLOBIOSE-, AND SALICIN-SPECIFIC EIIBC COMPONENT-RELATED"/>
    <property type="match status" value="1"/>
</dbReference>
<evidence type="ECO:0000256" key="4">
    <source>
        <dbReference type="ARBA" id="ARBA00022597"/>
    </source>
</evidence>
<dbReference type="GO" id="GO:0008982">
    <property type="term" value="F:protein-N(PI)-phosphohistidine-sugar phosphotransferase activity"/>
    <property type="evidence" value="ECO:0007669"/>
    <property type="project" value="InterPro"/>
</dbReference>
<protein>
    <submittedName>
        <fullName evidence="15">PTS beta-glucoside transporter subunit IIABC</fullName>
    </submittedName>
</protein>
<dbReference type="InterPro" id="IPR001996">
    <property type="entry name" value="PTS_IIB_1"/>
</dbReference>
<dbReference type="AlphaFoldDB" id="A0A1P8Q0F8"/>
<dbReference type="InterPro" id="IPR018113">
    <property type="entry name" value="PTrfase_EIIB_Cys"/>
</dbReference>
<dbReference type="FunFam" id="2.70.70.10:FF:000001">
    <property type="entry name" value="PTS system glucose-specific IIA component"/>
    <property type="match status" value="1"/>
</dbReference>
<dbReference type="PROSITE" id="PS51103">
    <property type="entry name" value="PTS_EIIC_TYPE_1"/>
    <property type="match status" value="1"/>
</dbReference>
<dbReference type="SUPFAM" id="SSF51261">
    <property type="entry name" value="Duplicated hybrid motif"/>
    <property type="match status" value="1"/>
</dbReference>
<dbReference type="CDD" id="cd00212">
    <property type="entry name" value="PTS_IIB_glc"/>
    <property type="match status" value="1"/>
</dbReference>
<dbReference type="PROSITE" id="PS51098">
    <property type="entry name" value="PTS_EIIB_TYPE_1"/>
    <property type="match status" value="1"/>
</dbReference>
<evidence type="ECO:0000256" key="1">
    <source>
        <dbReference type="ARBA" id="ARBA00004651"/>
    </source>
</evidence>
<keyword evidence="10" id="KW-0472">Membrane</keyword>
<dbReference type="PANTHER" id="PTHR30175">
    <property type="entry name" value="PHOSPHOTRANSFERASE SYSTEM TRANSPORT PROTEIN"/>
    <property type="match status" value="1"/>
</dbReference>
<dbReference type="GO" id="GO:0009401">
    <property type="term" value="P:phosphoenolpyruvate-dependent sugar phosphotransferase system"/>
    <property type="evidence" value="ECO:0007669"/>
    <property type="project" value="UniProtKB-KW"/>
</dbReference>
<dbReference type="OrthoDB" id="9769191at2"/>
<keyword evidence="9" id="KW-1133">Transmembrane helix</keyword>
<feature type="domain" description="PTS EIIA type-1" evidence="12">
    <location>
        <begin position="31"/>
        <end position="135"/>
    </location>
</feature>
<comment type="subcellular location">
    <subcellularLocation>
        <location evidence="1">Cell membrane</location>
        <topology evidence="1">Multi-pass membrane protein</topology>
    </subcellularLocation>
</comment>
<evidence type="ECO:0000259" key="14">
    <source>
        <dbReference type="PROSITE" id="PS51103"/>
    </source>
</evidence>
<evidence type="ECO:0000256" key="8">
    <source>
        <dbReference type="ARBA" id="ARBA00022777"/>
    </source>
</evidence>
<dbReference type="InterPro" id="IPR050558">
    <property type="entry name" value="PTS_Sugar-Specific_Components"/>
</dbReference>
<dbReference type="Gene3D" id="3.30.1360.60">
    <property type="entry name" value="Glucose permease domain IIB"/>
    <property type="match status" value="1"/>
</dbReference>
<dbReference type="PROSITE" id="PS51093">
    <property type="entry name" value="PTS_EIIA_TYPE_1"/>
    <property type="match status" value="1"/>
</dbReference>
<evidence type="ECO:0000259" key="13">
    <source>
        <dbReference type="PROSITE" id="PS51098"/>
    </source>
</evidence>
<dbReference type="PROSITE" id="PS00371">
    <property type="entry name" value="PTS_EIIA_TYPE_1_HIS"/>
    <property type="match status" value="1"/>
</dbReference>
<dbReference type="Proteomes" id="UP000187499">
    <property type="component" value="Chromosome"/>
</dbReference>
<gene>
    <name evidence="15" type="ORF">BTM29_01510</name>
</gene>
<sequence>MCLLGGIILEDSLNILAPISGKVIDLTTVNDPVFSKKMMGEGFGILPSDNYVTSPVSGTITLVAKTKHAIGITTPNGVEILIHMGIDTVTLNGTPFEIHVKVNDKVSAGQLIAIMDLTAIIKSGKDPTVIVAITNSDKLNDIKIHLGKVDSGQIVATTKFHSNSDKEVDVPTNYHQIAEAIIQNIGGVENVSSLIHCMTRLRFYLINDKLTNDSAIKNIDGIINIVRAGGQYQVVIGPSIDDIYAAVVDILGPKLSQNNSIKNDAPKSFWAEFKNYLNSFIHVLTGSMLPIIGLLGGSGILKGILGALCGYGILEKSSGTYLLFSAIGDSLYYFLPIILGFTTAKVLGANPITMAVVGGVLTYPSLITAGNEAIQLTVFRIPAHIMSYTSSVFPIIFAAWVGSYLEKWLKKVIPSVIRSVFLPIIEVILLSLLIYVGVGPVMLYLSKLLSLGVESIYFVNPALTGVLVSGLYQILVIFGLHWAIIPILVNDLAINGHSYLNAMISVTMVAQGAAAMAVALKTRDKKYRDLSWAATLSAFCGVTEPAIYGITLKYKRIFILSNIGSAIGGFLAGFFKVDAYALSGSLIGFPAFINPNVGVTSNLQGYVIAHIATLIVTFILVFVWGDKDPVSN</sequence>
<dbReference type="GO" id="GO:0016301">
    <property type="term" value="F:kinase activity"/>
    <property type="evidence" value="ECO:0007669"/>
    <property type="project" value="UniProtKB-KW"/>
</dbReference>
<evidence type="ECO:0000256" key="10">
    <source>
        <dbReference type="ARBA" id="ARBA00023136"/>
    </source>
</evidence>
<keyword evidence="4" id="KW-0762">Sugar transport</keyword>
<feature type="active site" description="Phosphocysteine intermediate; for EIIB activity" evidence="11">
    <location>
        <position position="197"/>
    </location>
</feature>
<evidence type="ECO:0000256" key="5">
    <source>
        <dbReference type="ARBA" id="ARBA00022679"/>
    </source>
</evidence>
<keyword evidence="6" id="KW-0598">Phosphotransferase system</keyword>
<dbReference type="NCBIfam" id="TIGR00830">
    <property type="entry name" value="PTBA"/>
    <property type="match status" value="1"/>
</dbReference>
<accession>A0A1P8Q0F8</accession>
<dbReference type="InterPro" id="IPR011055">
    <property type="entry name" value="Dup_hybrid_motif"/>
</dbReference>
<evidence type="ECO:0000256" key="7">
    <source>
        <dbReference type="ARBA" id="ARBA00022692"/>
    </source>
</evidence>
<evidence type="ECO:0000256" key="9">
    <source>
        <dbReference type="ARBA" id="ARBA00022989"/>
    </source>
</evidence>
<evidence type="ECO:0000259" key="12">
    <source>
        <dbReference type="PROSITE" id="PS51093"/>
    </source>
</evidence>
<keyword evidence="2" id="KW-0813">Transport</keyword>
<dbReference type="KEGG" id="lalw:BTM29_01510"/>
<evidence type="ECO:0000256" key="11">
    <source>
        <dbReference type="PROSITE-ProRule" id="PRU00421"/>
    </source>
</evidence>
<dbReference type="Pfam" id="PF00358">
    <property type="entry name" value="PTS_EIIA_1"/>
    <property type="match status" value="1"/>
</dbReference>
<evidence type="ECO:0000313" key="16">
    <source>
        <dbReference type="Proteomes" id="UP000187499"/>
    </source>
</evidence>
<dbReference type="Gene3D" id="2.70.70.10">
    <property type="entry name" value="Glucose Permease (Domain IIA)"/>
    <property type="match status" value="1"/>
</dbReference>
<dbReference type="EMBL" id="CP019323">
    <property type="protein sequence ID" value="APX71307.1"/>
    <property type="molecule type" value="Genomic_DNA"/>
</dbReference>
<keyword evidence="8" id="KW-0418">Kinase</keyword>
<keyword evidence="7" id="KW-0812">Transmembrane</keyword>
<dbReference type="InterPro" id="IPR013013">
    <property type="entry name" value="PTS_EIIC_1"/>
</dbReference>
<reference evidence="16" key="1">
    <citation type="submission" date="2016-12" db="EMBL/GenBank/DDBJ databases">
        <authorList>
            <person name="Jung M.Y."/>
            <person name="Lee S.H."/>
        </authorList>
    </citation>
    <scope>NUCLEOTIDE SEQUENCE [LARGE SCALE GENOMIC DNA]</scope>
    <source>
        <strain evidence="16">WiKim39</strain>
    </source>
</reference>
<keyword evidence="3" id="KW-1003">Cell membrane</keyword>
<dbReference type="InterPro" id="IPR036878">
    <property type="entry name" value="Glu_permease_IIB"/>
</dbReference>
<dbReference type="PROSITE" id="PS01035">
    <property type="entry name" value="PTS_EIIB_TYPE_1_CYS"/>
    <property type="match status" value="1"/>
</dbReference>
<organism evidence="15 16">
    <name type="scientific">Companilactobacillus allii</name>
    <dbReference type="NCBI Taxonomy" id="1847728"/>
    <lineage>
        <taxon>Bacteria</taxon>
        <taxon>Bacillati</taxon>
        <taxon>Bacillota</taxon>
        <taxon>Bacilli</taxon>
        <taxon>Lactobacillales</taxon>
        <taxon>Lactobacillaceae</taxon>
        <taxon>Companilactobacillus</taxon>
    </lineage>
</organism>
<dbReference type="InterPro" id="IPR001127">
    <property type="entry name" value="PTS_EIIA_1_perm"/>
</dbReference>
<dbReference type="GO" id="GO:0015771">
    <property type="term" value="P:trehalose transport"/>
    <property type="evidence" value="ECO:0007669"/>
    <property type="project" value="TreeGrafter"/>
</dbReference>
<evidence type="ECO:0000313" key="15">
    <source>
        <dbReference type="EMBL" id="APX71307.1"/>
    </source>
</evidence>
<evidence type="ECO:0000256" key="6">
    <source>
        <dbReference type="ARBA" id="ARBA00022683"/>
    </source>
</evidence>
<dbReference type="GO" id="GO:0005886">
    <property type="term" value="C:plasma membrane"/>
    <property type="evidence" value="ECO:0007669"/>
    <property type="project" value="UniProtKB-SubCell"/>
</dbReference>
<dbReference type="Pfam" id="PF00367">
    <property type="entry name" value="PTS_EIIB"/>
    <property type="match status" value="1"/>
</dbReference>
<keyword evidence="16" id="KW-1185">Reference proteome</keyword>
<dbReference type="STRING" id="1847728.BTM29_01510"/>